<gene>
    <name evidence="2" type="ORF">C6P40_005339</name>
</gene>
<feature type="region of interest" description="Disordered" evidence="1">
    <location>
        <begin position="33"/>
        <end position="59"/>
    </location>
</feature>
<keyword evidence="3" id="KW-1185">Reference proteome</keyword>
<feature type="non-terminal residue" evidence="2">
    <location>
        <position position="1"/>
    </location>
</feature>
<feature type="compositionally biased region" description="Low complexity" evidence="1">
    <location>
        <begin position="36"/>
        <end position="59"/>
    </location>
</feature>
<proteinExistence type="predicted"/>
<reference evidence="2" key="1">
    <citation type="submission" date="2020-11" db="EMBL/GenBank/DDBJ databases">
        <title>Kefir isolates.</title>
        <authorList>
            <person name="Marcisauskas S."/>
            <person name="Kim Y."/>
            <person name="Blasche S."/>
        </authorList>
    </citation>
    <scope>NUCLEOTIDE SEQUENCE</scope>
    <source>
        <strain evidence="2">Olga-1</strain>
    </source>
</reference>
<evidence type="ECO:0000313" key="3">
    <source>
        <dbReference type="Proteomes" id="UP000697127"/>
    </source>
</evidence>
<comment type="caution">
    <text evidence="2">The sequence shown here is derived from an EMBL/GenBank/DDBJ whole genome shotgun (WGS) entry which is preliminary data.</text>
</comment>
<dbReference type="Proteomes" id="UP000697127">
    <property type="component" value="Unassembled WGS sequence"/>
</dbReference>
<evidence type="ECO:0000256" key="1">
    <source>
        <dbReference type="SAM" id="MobiDB-lite"/>
    </source>
</evidence>
<feature type="non-terminal residue" evidence="2">
    <location>
        <position position="204"/>
    </location>
</feature>
<sequence>NLTIRRSSKRAMSSSLDNNSKLKTRISLIRSKQNITTTTTSTSTESSTATPVSSSSTPTEIETIIPAFNSTPIDTNKLETFDYIQLTKEKIKINEKNNINTSKIINKLFNPFDYQYTYFENHKFIPSLIHCKLLSNDEVIYSLLNNYNKNLPDVDELFPWLHGIHKLNYGQISFLSNSINPNNDKSTKVITFDKPTSLDDSNIT</sequence>
<protein>
    <submittedName>
        <fullName evidence="2">Uncharacterized protein</fullName>
    </submittedName>
</protein>
<dbReference type="AlphaFoldDB" id="A0A9P7BDZ5"/>
<accession>A0A9P7BDZ5</accession>
<dbReference type="EMBL" id="PUHW01000908">
    <property type="protein sequence ID" value="KAG0682320.1"/>
    <property type="molecule type" value="Genomic_DNA"/>
</dbReference>
<organism evidence="2 3">
    <name type="scientific">Pichia californica</name>
    <dbReference type="NCBI Taxonomy" id="460514"/>
    <lineage>
        <taxon>Eukaryota</taxon>
        <taxon>Fungi</taxon>
        <taxon>Dikarya</taxon>
        <taxon>Ascomycota</taxon>
        <taxon>Saccharomycotina</taxon>
        <taxon>Pichiomycetes</taxon>
        <taxon>Pichiales</taxon>
        <taxon>Pichiaceae</taxon>
        <taxon>Pichia</taxon>
    </lineage>
</organism>
<name>A0A9P7BDZ5_9ASCO</name>
<evidence type="ECO:0000313" key="2">
    <source>
        <dbReference type="EMBL" id="KAG0682320.1"/>
    </source>
</evidence>